<evidence type="ECO:0000313" key="2">
    <source>
        <dbReference type="EMBL" id="EUD66194.1"/>
    </source>
</evidence>
<reference evidence="2 3" key="1">
    <citation type="submission" date="2013-02" db="EMBL/GenBank/DDBJ databases">
        <title>The Genome Sequence of Plasmodium inui San Antonio 1.</title>
        <authorList>
            <consortium name="The Broad Institute Genome Sequencing Platform"/>
            <consortium name="The Broad Institute Genome Sequencing Center for Infectious Disease"/>
            <person name="Neafsey D."/>
            <person name="Cheeseman I."/>
            <person name="Volkman S."/>
            <person name="Adams J."/>
            <person name="Walker B."/>
            <person name="Young S.K."/>
            <person name="Zeng Q."/>
            <person name="Gargeya S."/>
            <person name="Fitzgerald M."/>
            <person name="Haas B."/>
            <person name="Abouelleil A."/>
            <person name="Alvarado L."/>
            <person name="Arachchi H.M."/>
            <person name="Berlin A.M."/>
            <person name="Chapman S.B."/>
            <person name="Dewar J."/>
            <person name="Goldberg J."/>
            <person name="Griggs A."/>
            <person name="Gujja S."/>
            <person name="Hansen M."/>
            <person name="Howarth C."/>
            <person name="Imamovic A."/>
            <person name="Larimer J."/>
            <person name="McCowan C."/>
            <person name="Murphy C."/>
            <person name="Neiman D."/>
            <person name="Pearson M."/>
            <person name="Priest M."/>
            <person name="Roberts A."/>
            <person name="Saif S."/>
            <person name="Shea T."/>
            <person name="Sisk P."/>
            <person name="Sykes S."/>
            <person name="Wortman J."/>
            <person name="Nusbaum C."/>
            <person name="Birren B."/>
        </authorList>
    </citation>
    <scope>NUCLEOTIDE SEQUENCE [LARGE SCALE GENOMIC DNA]</scope>
    <source>
        <strain evidence="2 3">San Antonio 1</strain>
    </source>
</reference>
<evidence type="ECO:0000256" key="1">
    <source>
        <dbReference type="SAM" id="MobiDB-lite"/>
    </source>
</evidence>
<accession>W7AAU5</accession>
<evidence type="ECO:0000313" key="3">
    <source>
        <dbReference type="Proteomes" id="UP000030640"/>
    </source>
</evidence>
<dbReference type="Proteomes" id="UP000030640">
    <property type="component" value="Unassembled WGS sequence"/>
</dbReference>
<proteinExistence type="predicted"/>
<sequence length="981" mass="113614">MFQSRAVCSRKTFDVFAVRFLIPTEAIGGRCIPCRKFSGRKTLVYEHIDDEDFLTRRGDSINSIVNHRYVNEKMRQINSLLKGCHVSCGMQHGFCKQGRENKHGSETSQGGDTHQGSDNEHIDQVIKILYTLCVKGNIDTSDDRVSYSVNFVLRYVNAYLEDAPMIGGQKEGRGGEKKFVSINSYMLLLDILKTLHMKEEYSNLLRHVSENIHFFSVDVVKRIALNYDFSERYHPGGGDHLRRNVFSFFKEVIRYMYGLIQSDSELYYREINNMNTCINICTHFFFGKKYFPRKKTYHYDVDEEVVYLYSMNYIYIKHIATLADMVRIRGRSKKEDSSPRNSPNDRLFPPSSLADLSAAKYEWGGGTSGEYGSHIGKTPDKLRTDTQDMLDSCADKDTRDNSLAPRIGRNHTHITEDFHFNFHAVDTIYVLYNFYTHFLLKKKKQSRKEHVFLFFPEVRDNITDILLSFIRTLRRDIIENKGVTNKKVIASLERVLILGIAFDVPFALRPFLLYHCNVFLLNKFDLSLLDNVKLLALLRQLQRGSAAGEEAQMTEAPLQRGDNSFDQLAKMDNPIVQVEKKEKKKKKTPPDQLHTERDETNTGHSAGRQTSSHLFLENLIKLIFDNLKKCLHNAKGNDLCMLIPAVYAYHKYMDEELKNILTVQVICNKESMNAANVVNILRVFCKMGYKNELIDKFVYNNMKFVTHGGDKKWTDDQWKDKEWADNSPAAERDDTQNVCFSCPKLFLLFFYYKGKNGLFTYKDIYYVENYIQSCFLEMSIKDFIFLLLIYSKNGVFFLPPLLLKICAIFNNGKKYIPGDDLLFGLFLLAKNYHSLASSSDERGGAQDGFVPQQPLSAKDKINLFRKSQYSQLHIDNFVNTINEVLLYLYDDKLINCKADEVRQLQGGETDSDDSRAGGNETDRLINNMALQSDHSFLHTPSETKNNWKSIFSNVKYNMRMMKIFYLLYYPLLNGQKKKKKF</sequence>
<feature type="region of interest" description="Disordered" evidence="1">
    <location>
        <begin position="576"/>
        <end position="608"/>
    </location>
</feature>
<dbReference type="RefSeq" id="XP_008817203.1">
    <property type="nucleotide sequence ID" value="XM_008818981.1"/>
</dbReference>
<name>W7AAU5_9APIC</name>
<keyword evidence="3" id="KW-1185">Reference proteome</keyword>
<feature type="region of interest" description="Disordered" evidence="1">
    <location>
        <begin position="99"/>
        <end position="118"/>
    </location>
</feature>
<dbReference type="AlphaFoldDB" id="W7AAU5"/>
<dbReference type="EMBL" id="KI965473">
    <property type="protein sequence ID" value="EUD66194.1"/>
    <property type="molecule type" value="Genomic_DNA"/>
</dbReference>
<feature type="region of interest" description="Disordered" evidence="1">
    <location>
        <begin position="332"/>
        <end position="351"/>
    </location>
</feature>
<dbReference type="GeneID" id="20038663"/>
<dbReference type="OrthoDB" id="392023at2759"/>
<protein>
    <submittedName>
        <fullName evidence="2">Uncharacterized protein</fullName>
    </submittedName>
</protein>
<dbReference type="VEuPathDB" id="PlasmoDB:C922_03389"/>
<gene>
    <name evidence="2" type="ORF">C922_03389</name>
</gene>
<organism evidence="2 3">
    <name type="scientific">Plasmodium inui San Antonio 1</name>
    <dbReference type="NCBI Taxonomy" id="1237626"/>
    <lineage>
        <taxon>Eukaryota</taxon>
        <taxon>Sar</taxon>
        <taxon>Alveolata</taxon>
        <taxon>Apicomplexa</taxon>
        <taxon>Aconoidasida</taxon>
        <taxon>Haemosporida</taxon>
        <taxon>Plasmodiidae</taxon>
        <taxon>Plasmodium</taxon>
        <taxon>Plasmodium (Plasmodium)</taxon>
    </lineage>
</organism>